<dbReference type="AlphaFoldDB" id="A0AAN7LAL7"/>
<evidence type="ECO:0000256" key="1">
    <source>
        <dbReference type="SAM" id="MobiDB-lite"/>
    </source>
</evidence>
<organism evidence="2 3">
    <name type="scientific">Trapa natans</name>
    <name type="common">Water chestnut</name>
    <dbReference type="NCBI Taxonomy" id="22666"/>
    <lineage>
        <taxon>Eukaryota</taxon>
        <taxon>Viridiplantae</taxon>
        <taxon>Streptophyta</taxon>
        <taxon>Embryophyta</taxon>
        <taxon>Tracheophyta</taxon>
        <taxon>Spermatophyta</taxon>
        <taxon>Magnoliopsida</taxon>
        <taxon>eudicotyledons</taxon>
        <taxon>Gunneridae</taxon>
        <taxon>Pentapetalae</taxon>
        <taxon>rosids</taxon>
        <taxon>malvids</taxon>
        <taxon>Myrtales</taxon>
        <taxon>Lythraceae</taxon>
        <taxon>Trapa</taxon>
    </lineage>
</organism>
<accession>A0AAN7LAL7</accession>
<protein>
    <submittedName>
        <fullName evidence="2">Uncharacterized protein</fullName>
    </submittedName>
</protein>
<reference evidence="2 3" key="1">
    <citation type="journal article" date="2023" name="Hortic Res">
        <title>Pangenome of water caltrop reveals structural variations and asymmetric subgenome divergence after allopolyploidization.</title>
        <authorList>
            <person name="Zhang X."/>
            <person name="Chen Y."/>
            <person name="Wang L."/>
            <person name="Yuan Y."/>
            <person name="Fang M."/>
            <person name="Shi L."/>
            <person name="Lu R."/>
            <person name="Comes H.P."/>
            <person name="Ma Y."/>
            <person name="Chen Y."/>
            <person name="Huang G."/>
            <person name="Zhou Y."/>
            <person name="Zheng Z."/>
            <person name="Qiu Y."/>
        </authorList>
    </citation>
    <scope>NUCLEOTIDE SEQUENCE [LARGE SCALE GENOMIC DNA]</scope>
    <source>
        <strain evidence="2">F231</strain>
    </source>
</reference>
<dbReference type="Proteomes" id="UP001346149">
    <property type="component" value="Unassembled WGS sequence"/>
</dbReference>
<gene>
    <name evidence="2" type="ORF">SAY86_015527</name>
</gene>
<dbReference type="EMBL" id="JAXQNO010000016">
    <property type="protein sequence ID" value="KAK4781425.1"/>
    <property type="molecule type" value="Genomic_DNA"/>
</dbReference>
<comment type="caution">
    <text evidence="2">The sequence shown here is derived from an EMBL/GenBank/DDBJ whole genome shotgun (WGS) entry which is preliminary data.</text>
</comment>
<proteinExistence type="predicted"/>
<feature type="region of interest" description="Disordered" evidence="1">
    <location>
        <begin position="1"/>
        <end position="53"/>
    </location>
</feature>
<sequence length="88" mass="9745">MAMLVTRPPSPRHVTPSQEQQAVPGFHEESFPKGSALMPALNPKRPDSSSGWQAAEKASLALLQRRYMKNKKRRGSGDKITSLCQWVG</sequence>
<evidence type="ECO:0000313" key="2">
    <source>
        <dbReference type="EMBL" id="KAK4781425.1"/>
    </source>
</evidence>
<keyword evidence="3" id="KW-1185">Reference proteome</keyword>
<name>A0AAN7LAL7_TRANT</name>
<evidence type="ECO:0000313" key="3">
    <source>
        <dbReference type="Proteomes" id="UP001346149"/>
    </source>
</evidence>